<evidence type="ECO:0000313" key="2">
    <source>
        <dbReference type="EMBL" id="KAF2262956.1"/>
    </source>
</evidence>
<feature type="compositionally biased region" description="Basic and acidic residues" evidence="1">
    <location>
        <begin position="28"/>
        <end position="37"/>
    </location>
</feature>
<reference evidence="3" key="1">
    <citation type="journal article" date="2020" name="Stud. Mycol.">
        <title>101 Dothideomycetes genomes: A test case for predicting lifestyles and emergence of pathogens.</title>
        <authorList>
            <person name="Haridas S."/>
            <person name="Albert R."/>
            <person name="Binder M."/>
            <person name="Bloem J."/>
            <person name="LaButti K."/>
            <person name="Salamov A."/>
            <person name="Andreopoulos B."/>
            <person name="Baker S."/>
            <person name="Barry K."/>
            <person name="Bills G."/>
            <person name="Bluhm B."/>
            <person name="Cannon C."/>
            <person name="Castanera R."/>
            <person name="Culley D."/>
            <person name="Daum C."/>
            <person name="Ezra D."/>
            <person name="Gonzalez J."/>
            <person name="Henrissat B."/>
            <person name="Kuo A."/>
            <person name="Liang C."/>
            <person name="Lipzen A."/>
            <person name="Lutzoni F."/>
            <person name="Magnuson J."/>
            <person name="Mondo S."/>
            <person name="Nolan M."/>
            <person name="Ohm R."/>
            <person name="Pangilinan J."/>
            <person name="Park H.-J."/>
            <person name="Ramirez L."/>
            <person name="Alfaro M."/>
            <person name="Sun H."/>
            <person name="Tritt A."/>
            <person name="Yoshinaga Y."/>
            <person name="Zwiers L.-H."/>
            <person name="Turgeon B."/>
            <person name="Goodwin S."/>
            <person name="Spatafora J."/>
            <person name="Crous P."/>
            <person name="Grigoriev I."/>
        </authorList>
    </citation>
    <scope>NUCLEOTIDE SEQUENCE [LARGE SCALE GENOMIC DNA]</scope>
    <source>
        <strain evidence="3">CBS 304.66</strain>
    </source>
</reference>
<evidence type="ECO:0000256" key="1">
    <source>
        <dbReference type="SAM" id="MobiDB-lite"/>
    </source>
</evidence>
<feature type="compositionally biased region" description="Low complexity" evidence="1">
    <location>
        <begin position="1"/>
        <end position="19"/>
    </location>
</feature>
<protein>
    <submittedName>
        <fullName evidence="2">Uncharacterized protein</fullName>
    </submittedName>
</protein>
<keyword evidence="3" id="KW-1185">Reference proteome</keyword>
<proteinExistence type="predicted"/>
<gene>
    <name evidence="2" type="ORF">CC78DRAFT_534368</name>
</gene>
<comment type="caution">
    <text evidence="2">The sequence shown here is derived from an EMBL/GenBank/DDBJ whole genome shotgun (WGS) entry which is preliminary data.</text>
</comment>
<name>A0A9P4K706_9PLEO</name>
<feature type="region of interest" description="Disordered" evidence="1">
    <location>
        <begin position="1"/>
        <end position="66"/>
    </location>
</feature>
<dbReference type="EMBL" id="ML986633">
    <property type="protein sequence ID" value="KAF2262956.1"/>
    <property type="molecule type" value="Genomic_DNA"/>
</dbReference>
<evidence type="ECO:0000313" key="3">
    <source>
        <dbReference type="Proteomes" id="UP000800093"/>
    </source>
</evidence>
<dbReference type="Proteomes" id="UP000800093">
    <property type="component" value="Unassembled WGS sequence"/>
</dbReference>
<feature type="compositionally biased region" description="Basic residues" evidence="1">
    <location>
        <begin position="54"/>
        <end position="63"/>
    </location>
</feature>
<accession>A0A9P4K706</accession>
<organism evidence="2 3">
    <name type="scientific">Lojkania enalia</name>
    <dbReference type="NCBI Taxonomy" id="147567"/>
    <lineage>
        <taxon>Eukaryota</taxon>
        <taxon>Fungi</taxon>
        <taxon>Dikarya</taxon>
        <taxon>Ascomycota</taxon>
        <taxon>Pezizomycotina</taxon>
        <taxon>Dothideomycetes</taxon>
        <taxon>Pleosporomycetidae</taxon>
        <taxon>Pleosporales</taxon>
        <taxon>Pleosporales incertae sedis</taxon>
        <taxon>Lojkania</taxon>
    </lineage>
</organism>
<sequence length="443" mass="50521">MTSPVRGRSGQSQGPQQDGESATPPPTGDERSPHEQYLEDENEAESDDEDGRIRNQRPAKRARRVGDIAKDYPRAFPALDTPEYKHNLEHSRLHQLPAELLLHIRDVTYEYPDAIFAMRLVARDFYPIFEPPFIIGLEERNSFKAGLRRDAISWHSRWERYKGLPNLSIATCSACKSRHPKSKFPAKELEKAPEERVCIGAEKFIQLCEHHTFSLNDIRDAGENVVNEHPSLRRIFVVLSNENDIAASDEAPSRPFLEATIGNRVSPSSMSIARHFHLLCIPKTHHVMAHDLLGPFQPIQELLGLEVGIRELYPKDTQLFAPNQHIAQYNSPDYFFRSKLSGIGIGSHVCNGRVATHKEDDQVIFFLLRRRRSRAERQHDDITLTIYRDVVAEGGVGNPAWADKLISITADEQSEWNRKMREGVSTILYNAEGTAEWDKFEVF</sequence>
<dbReference type="OrthoDB" id="3799374at2759"/>
<feature type="compositionally biased region" description="Acidic residues" evidence="1">
    <location>
        <begin position="38"/>
        <end position="50"/>
    </location>
</feature>
<dbReference type="AlphaFoldDB" id="A0A9P4K706"/>